<feature type="compositionally biased region" description="Basic residues" evidence="1">
    <location>
        <begin position="41"/>
        <end position="51"/>
    </location>
</feature>
<dbReference type="STRING" id="1423783.FC50_GL002369"/>
<protein>
    <submittedName>
        <fullName evidence="2">Uncharacterized protein</fullName>
    </submittedName>
</protein>
<sequence length="145" mass="16289">MHKRISASKQQEYDIRHQLSPAEQLKWDRKQAAKKSADAYRRRREQLRKRHERDHALMAAVHTIEDTYGSIADAPAGSPEVTAVRLIVDAQPAPAKPVVTREMAMYYRTYKAIGDQKRATKALGIGIQTLRNAIVAVEENGGLGK</sequence>
<reference evidence="2 3" key="1">
    <citation type="journal article" date="2015" name="Genome Announc.">
        <title>Expanding the biotechnology potential of lactobacilli through comparative genomics of 213 strains and associated genera.</title>
        <authorList>
            <person name="Sun Z."/>
            <person name="Harris H.M."/>
            <person name="McCann A."/>
            <person name="Guo C."/>
            <person name="Argimon S."/>
            <person name="Zhang W."/>
            <person name="Yang X."/>
            <person name="Jeffery I.B."/>
            <person name="Cooney J.C."/>
            <person name="Kagawa T.F."/>
            <person name="Liu W."/>
            <person name="Song Y."/>
            <person name="Salvetti E."/>
            <person name="Wrobel A."/>
            <person name="Rasinkangas P."/>
            <person name="Parkhill J."/>
            <person name="Rea M.C."/>
            <person name="O'Sullivan O."/>
            <person name="Ritari J."/>
            <person name="Douillard F.P."/>
            <person name="Paul Ross R."/>
            <person name="Yang R."/>
            <person name="Briner A.E."/>
            <person name="Felis G.E."/>
            <person name="de Vos W.M."/>
            <person name="Barrangou R."/>
            <person name="Klaenhammer T.R."/>
            <person name="Caufield P.W."/>
            <person name="Cui Y."/>
            <person name="Zhang H."/>
            <person name="O'Toole P.W."/>
        </authorList>
    </citation>
    <scope>NUCLEOTIDE SEQUENCE [LARGE SCALE GENOMIC DNA]</scope>
    <source>
        <strain evidence="2 3">DSM 15945</strain>
    </source>
</reference>
<name>A0A0R1U5U4_9LACO</name>
<evidence type="ECO:0000313" key="2">
    <source>
        <dbReference type="EMBL" id="KRL88609.1"/>
    </source>
</evidence>
<gene>
    <name evidence="2" type="ORF">FC50_GL002369</name>
</gene>
<keyword evidence="3" id="KW-1185">Reference proteome</keyword>
<proteinExistence type="predicted"/>
<feature type="compositionally biased region" description="Basic and acidic residues" evidence="1">
    <location>
        <begin position="26"/>
        <end position="40"/>
    </location>
</feature>
<dbReference type="Proteomes" id="UP000051922">
    <property type="component" value="Unassembled WGS sequence"/>
</dbReference>
<organism evidence="2 3">
    <name type="scientific">Lacticaseibacillus pantheris DSM 15945 = JCM 12539 = NBRC 106106</name>
    <dbReference type="NCBI Taxonomy" id="1423783"/>
    <lineage>
        <taxon>Bacteria</taxon>
        <taxon>Bacillati</taxon>
        <taxon>Bacillota</taxon>
        <taxon>Bacilli</taxon>
        <taxon>Lactobacillales</taxon>
        <taxon>Lactobacillaceae</taxon>
        <taxon>Lacticaseibacillus</taxon>
    </lineage>
</organism>
<accession>A0A0R1U5U4</accession>
<dbReference type="PATRIC" id="fig|1423783.4.peg.2435"/>
<comment type="caution">
    <text evidence="2">The sequence shown here is derived from an EMBL/GenBank/DDBJ whole genome shotgun (WGS) entry which is preliminary data.</text>
</comment>
<dbReference type="AlphaFoldDB" id="A0A0R1U5U4"/>
<dbReference type="RefSeq" id="WP_054651241.1">
    <property type="nucleotide sequence ID" value="NZ_AZFJ01000003.1"/>
</dbReference>
<evidence type="ECO:0000256" key="1">
    <source>
        <dbReference type="SAM" id="MobiDB-lite"/>
    </source>
</evidence>
<feature type="region of interest" description="Disordered" evidence="1">
    <location>
        <begin position="26"/>
        <end position="51"/>
    </location>
</feature>
<evidence type="ECO:0000313" key="3">
    <source>
        <dbReference type="Proteomes" id="UP000051922"/>
    </source>
</evidence>
<dbReference type="EMBL" id="AZFJ01000003">
    <property type="protein sequence ID" value="KRL88609.1"/>
    <property type="molecule type" value="Genomic_DNA"/>
</dbReference>